<reference evidence="2 3" key="1">
    <citation type="submission" date="2019-03" db="EMBL/GenBank/DDBJ databases">
        <title>Roseomonas sp. a novel Roseomonas species isolated from Sea whip Gorgonian.</title>
        <authorList>
            <person name="Li F."/>
            <person name="Pan X."/>
            <person name="Huang S."/>
            <person name="Li Z."/>
            <person name="Meng B."/>
        </authorList>
    </citation>
    <scope>NUCLEOTIDE SEQUENCE [LARGE SCALE GENOMIC DNA]</scope>
    <source>
        <strain evidence="2 3">M0104</strain>
    </source>
</reference>
<sequence length="102" mass="10516">MTITRSLFAALALLGLAGAAQAQDLTVTDRGENFAVQYDPSYTGNIVGGGYARFAQLGQNTTIAYADPSIGNRAPGTPVDLGGHSDVVYLQQAPAATMLAAR</sequence>
<dbReference type="Proteomes" id="UP000460715">
    <property type="component" value="Unassembled WGS sequence"/>
</dbReference>
<proteinExistence type="predicted"/>
<dbReference type="AlphaFoldDB" id="A0A845BDT6"/>
<name>A0A845BDT6_9PROT</name>
<protein>
    <submittedName>
        <fullName evidence="2">Uncharacterized protein</fullName>
    </submittedName>
</protein>
<evidence type="ECO:0000313" key="3">
    <source>
        <dbReference type="Proteomes" id="UP000460715"/>
    </source>
</evidence>
<feature type="chain" id="PRO_5032309249" evidence="1">
    <location>
        <begin position="23"/>
        <end position="102"/>
    </location>
</feature>
<evidence type="ECO:0000256" key="1">
    <source>
        <dbReference type="SAM" id="SignalP"/>
    </source>
</evidence>
<dbReference type="EMBL" id="SNVJ01000017">
    <property type="protein sequence ID" value="MXP65075.1"/>
    <property type="molecule type" value="Genomic_DNA"/>
</dbReference>
<gene>
    <name evidence="2" type="ORF">E0493_17145</name>
</gene>
<dbReference type="RefSeq" id="WP_160938482.1">
    <property type="nucleotide sequence ID" value="NZ_SNVJ01000017.1"/>
</dbReference>
<accession>A0A845BDT6</accession>
<comment type="caution">
    <text evidence="2">The sequence shown here is derived from an EMBL/GenBank/DDBJ whole genome shotgun (WGS) entry which is preliminary data.</text>
</comment>
<evidence type="ECO:0000313" key="2">
    <source>
        <dbReference type="EMBL" id="MXP65075.1"/>
    </source>
</evidence>
<dbReference type="OrthoDB" id="7291169at2"/>
<keyword evidence="1" id="KW-0732">Signal</keyword>
<keyword evidence="3" id="KW-1185">Reference proteome</keyword>
<feature type="signal peptide" evidence="1">
    <location>
        <begin position="1"/>
        <end position="22"/>
    </location>
</feature>
<organism evidence="2 3">
    <name type="scientific">Teichococcus coralli</name>
    <dbReference type="NCBI Taxonomy" id="2545983"/>
    <lineage>
        <taxon>Bacteria</taxon>
        <taxon>Pseudomonadati</taxon>
        <taxon>Pseudomonadota</taxon>
        <taxon>Alphaproteobacteria</taxon>
        <taxon>Acetobacterales</taxon>
        <taxon>Roseomonadaceae</taxon>
        <taxon>Roseomonas</taxon>
    </lineage>
</organism>